<evidence type="ECO:0000256" key="10">
    <source>
        <dbReference type="ARBA" id="ARBA00065474"/>
    </source>
</evidence>
<dbReference type="AlphaFoldDB" id="A0AB34HL93"/>
<keyword evidence="7" id="KW-0007">Acetylation</keyword>
<dbReference type="EMBL" id="JAIQCJ010001054">
    <property type="protein sequence ID" value="KAJ8792968.1"/>
    <property type="molecule type" value="Genomic_DNA"/>
</dbReference>
<feature type="region of interest" description="Disordered" evidence="12">
    <location>
        <begin position="538"/>
        <end position="589"/>
    </location>
</feature>
<evidence type="ECO:0000256" key="5">
    <source>
        <dbReference type="ARBA" id="ARBA00022553"/>
    </source>
</evidence>
<protein>
    <recommendedName>
        <fullName evidence="11">Ran-binding protein 3</fullName>
    </recommendedName>
</protein>
<proteinExistence type="predicted"/>
<feature type="compositionally biased region" description="Acidic residues" evidence="12">
    <location>
        <begin position="557"/>
        <end position="566"/>
    </location>
</feature>
<feature type="compositionally biased region" description="Basic and acidic residues" evidence="12">
    <location>
        <begin position="268"/>
        <end position="277"/>
    </location>
</feature>
<evidence type="ECO:0000256" key="6">
    <source>
        <dbReference type="ARBA" id="ARBA00022927"/>
    </source>
</evidence>
<dbReference type="GO" id="GO:0005737">
    <property type="term" value="C:cytoplasm"/>
    <property type="evidence" value="ECO:0007669"/>
    <property type="project" value="UniProtKB-SubCell"/>
</dbReference>
<keyword evidence="3" id="KW-0813">Transport</keyword>
<dbReference type="InterPro" id="IPR045255">
    <property type="entry name" value="RanBP1-like"/>
</dbReference>
<feature type="region of interest" description="Disordered" evidence="12">
    <location>
        <begin position="356"/>
        <end position="394"/>
    </location>
</feature>
<evidence type="ECO:0000256" key="7">
    <source>
        <dbReference type="ARBA" id="ARBA00022990"/>
    </source>
</evidence>
<keyword evidence="15" id="KW-1185">Reference proteome</keyword>
<evidence type="ECO:0000256" key="2">
    <source>
        <dbReference type="ARBA" id="ARBA00004496"/>
    </source>
</evidence>
<keyword evidence="6" id="KW-0653">Protein transport</keyword>
<dbReference type="PANTHER" id="PTHR23138">
    <property type="entry name" value="RAN BINDING PROTEIN"/>
    <property type="match status" value="1"/>
</dbReference>
<feature type="region of interest" description="Disordered" evidence="12">
    <location>
        <begin position="156"/>
        <end position="286"/>
    </location>
</feature>
<evidence type="ECO:0000256" key="9">
    <source>
        <dbReference type="ARBA" id="ARBA00058720"/>
    </source>
</evidence>
<accession>A0AB34HL93</accession>
<evidence type="ECO:0000256" key="8">
    <source>
        <dbReference type="ARBA" id="ARBA00023242"/>
    </source>
</evidence>
<dbReference type="GO" id="GO:0005634">
    <property type="term" value="C:nucleus"/>
    <property type="evidence" value="ECO:0007669"/>
    <property type="project" value="UniProtKB-SubCell"/>
</dbReference>
<dbReference type="Proteomes" id="UP001159641">
    <property type="component" value="Unassembled WGS sequence"/>
</dbReference>
<dbReference type="InterPro" id="IPR011993">
    <property type="entry name" value="PH-like_dom_sf"/>
</dbReference>
<keyword evidence="4" id="KW-0963">Cytoplasm</keyword>
<evidence type="ECO:0000256" key="12">
    <source>
        <dbReference type="SAM" id="MobiDB-lite"/>
    </source>
</evidence>
<comment type="function">
    <text evidence="9">Acts as a cofactor for XPO1/CRM1-mediated nuclear export, perhaps as export complex scaffolding protein. Bound to XPO1/CRM1, stabilizes the XPO1/CRM1-cargo interaction. In the absence of Ran-bound GTP prevents binding of XPO1/CRM1 to the nuclear pore complex. Binds to CHC1/RCC1 and increases the guanine nucleotide exchange activity of CHC1/RCC1. Recruits XPO1/CRM1 to CHC1/RCC1 in a Ran-dependent manner. Negative regulator of TGF-beta signaling through interaction with the R-SMAD proteins, SMAD2 and SMAD3, and mediating their nuclear export.</text>
</comment>
<feature type="compositionally biased region" description="Low complexity" evidence="12">
    <location>
        <begin position="375"/>
        <end position="384"/>
    </location>
</feature>
<feature type="domain" description="RanBD1" evidence="13">
    <location>
        <begin position="408"/>
        <end position="489"/>
    </location>
</feature>
<dbReference type="PROSITE" id="PS50196">
    <property type="entry name" value="RANBD1"/>
    <property type="match status" value="1"/>
</dbReference>
<name>A0AB34HL93_ESCRO</name>
<evidence type="ECO:0000256" key="3">
    <source>
        <dbReference type="ARBA" id="ARBA00022448"/>
    </source>
</evidence>
<dbReference type="SUPFAM" id="SSF50729">
    <property type="entry name" value="PH domain-like"/>
    <property type="match status" value="1"/>
</dbReference>
<evidence type="ECO:0000313" key="15">
    <source>
        <dbReference type="Proteomes" id="UP001159641"/>
    </source>
</evidence>
<dbReference type="SMART" id="SM00160">
    <property type="entry name" value="RanBD"/>
    <property type="match status" value="1"/>
</dbReference>
<comment type="subunit">
    <text evidence="10">Interacts with CHC1 in a Ran-stimulated manner. Interacts with XPO1. Interacts (via its C-terminal R domain) with SMAD2 (dephosphorylated form via its MH1 and MH2 domains); the interaction results in the nuclear export of SMAD2 and termination of the TGF-beta signaling. Interacts (via its C-terminal R domain) with SMAD3 (dephosphorylated form via its MH1 domain); the interaction results in the nuclear export of SMAD3 and termination of the TGF-beta signaling.</text>
</comment>
<dbReference type="CDD" id="cd13180">
    <property type="entry name" value="RanBD_RanBP3"/>
    <property type="match status" value="1"/>
</dbReference>
<gene>
    <name evidence="14" type="ORF">J1605_003936</name>
</gene>
<feature type="compositionally biased region" description="Polar residues" evidence="12">
    <location>
        <begin position="211"/>
        <end position="224"/>
    </location>
</feature>
<feature type="region of interest" description="Disordered" evidence="12">
    <location>
        <begin position="1"/>
        <end position="29"/>
    </location>
</feature>
<evidence type="ECO:0000256" key="1">
    <source>
        <dbReference type="ARBA" id="ARBA00004123"/>
    </source>
</evidence>
<dbReference type="InterPro" id="IPR000156">
    <property type="entry name" value="Ran_bind_dom"/>
</dbReference>
<reference evidence="14 15" key="1">
    <citation type="submission" date="2022-11" db="EMBL/GenBank/DDBJ databases">
        <title>Whole genome sequence of Eschrichtius robustus ER-17-0199.</title>
        <authorList>
            <person name="Bruniche-Olsen A."/>
            <person name="Black A.N."/>
            <person name="Fields C.J."/>
            <person name="Walden K."/>
            <person name="Dewoody J.A."/>
        </authorList>
    </citation>
    <scope>NUCLEOTIDE SEQUENCE [LARGE SCALE GENOMIC DNA]</scope>
    <source>
        <strain evidence="14">ER-17-0199</strain>
        <tissue evidence="14">Blubber</tissue>
    </source>
</reference>
<dbReference type="Pfam" id="PF00638">
    <property type="entry name" value="Ran_BP1"/>
    <property type="match status" value="1"/>
</dbReference>
<comment type="caution">
    <text evidence="14">The sequence shown here is derived from an EMBL/GenBank/DDBJ whole genome shotgun (WGS) entry which is preliminary data.</text>
</comment>
<dbReference type="GO" id="GO:0006611">
    <property type="term" value="P:protein export from nucleus"/>
    <property type="evidence" value="ECO:0007669"/>
    <property type="project" value="TreeGrafter"/>
</dbReference>
<evidence type="ECO:0000313" key="14">
    <source>
        <dbReference type="EMBL" id="KAJ8792968.1"/>
    </source>
</evidence>
<evidence type="ECO:0000256" key="4">
    <source>
        <dbReference type="ARBA" id="ARBA00022490"/>
    </source>
</evidence>
<sequence>MEKCRERIESRAALSKAGNSDLPPRPATARPLDPLPRAVVIDWLSRSAEGILVLLSGEWSLETKIWVLCVLVAVGLSLLPGPLPFSVDVLCILGVSRALDPVLGVSGSDFPGLSPLLVSLVSPRGPTIRAGRELSPRDQNCGSLIFLGAREHSPASALSAPAEEKSSGFRLKPPTLIHGQAPSAGLPSQKPKEQQRSVLRPAVLQAPQPKALSQTVPSSGTNGVSVPADGPGAATSASPENPARRSPSDEAPALEEKDSQEDESSGAPEEKREKREPAAQQAFVFGQNLRDRVKLINENAEVVDMENTGHPSSEAPAATNYFLQYISSSLESSANSADAASSKFIFGQNMSERVLSPPKLNEVSPDANRENTVAESGSESSSQEATPEKESLAESAAAYTKATARKCLLEKVEVITGEEAESNVLQIQCKLFVFDKTSQSWVERGRGLLRLNDMASTDDGTLQSRLVMRTQGSLRLILNTKLWAQMQMDKASEKSLRITAMDTEDQGVKVFLISASSKDTGQLYAALHHRILALRSRVEQEQEAKTPAPEPGAAPSNEDDSDDDDVLAPSGASGGGAGDEGDGQTAGST</sequence>
<keyword evidence="5" id="KW-0597">Phosphoprotein</keyword>
<evidence type="ECO:0000259" key="13">
    <source>
        <dbReference type="PROSITE" id="PS50196"/>
    </source>
</evidence>
<feature type="compositionally biased region" description="Basic and acidic residues" evidence="12">
    <location>
        <begin position="1"/>
        <end position="10"/>
    </location>
</feature>
<dbReference type="FunFam" id="2.30.29.30:FF:000106">
    <property type="entry name" value="ran-binding protein 3 isoform X2"/>
    <property type="match status" value="1"/>
</dbReference>
<comment type="subcellular location">
    <subcellularLocation>
        <location evidence="2">Cytoplasm</location>
    </subcellularLocation>
    <subcellularLocation>
        <location evidence="1">Nucleus</location>
    </subcellularLocation>
</comment>
<dbReference type="PANTHER" id="PTHR23138:SF91">
    <property type="entry name" value="RAN-BINDING PROTEIN 3"/>
    <property type="match status" value="1"/>
</dbReference>
<keyword evidence="8" id="KW-0539">Nucleus</keyword>
<dbReference type="Gene3D" id="2.30.29.30">
    <property type="entry name" value="Pleckstrin-homology domain (PH domain)/Phosphotyrosine-binding domain (PTB)"/>
    <property type="match status" value="1"/>
</dbReference>
<evidence type="ECO:0000256" key="11">
    <source>
        <dbReference type="ARBA" id="ARBA00072605"/>
    </source>
</evidence>
<organism evidence="14 15">
    <name type="scientific">Eschrichtius robustus</name>
    <name type="common">California gray whale</name>
    <name type="synonym">Eschrichtius gibbosus</name>
    <dbReference type="NCBI Taxonomy" id="9764"/>
    <lineage>
        <taxon>Eukaryota</taxon>
        <taxon>Metazoa</taxon>
        <taxon>Chordata</taxon>
        <taxon>Craniata</taxon>
        <taxon>Vertebrata</taxon>
        <taxon>Euteleostomi</taxon>
        <taxon>Mammalia</taxon>
        <taxon>Eutheria</taxon>
        <taxon>Laurasiatheria</taxon>
        <taxon>Artiodactyla</taxon>
        <taxon>Whippomorpha</taxon>
        <taxon>Cetacea</taxon>
        <taxon>Mysticeti</taxon>
        <taxon>Eschrichtiidae</taxon>
        <taxon>Eschrichtius</taxon>
    </lineage>
</organism>